<feature type="chain" id="PRO_5034695410" description="ML-like domain-containing protein" evidence="3">
    <location>
        <begin position="36"/>
        <end position="965"/>
    </location>
</feature>
<evidence type="ECO:0008006" key="8">
    <source>
        <dbReference type="Google" id="ProtNLM"/>
    </source>
</evidence>
<feature type="transmembrane region" description="Helical" evidence="2">
    <location>
        <begin position="343"/>
        <end position="367"/>
    </location>
</feature>
<feature type="transmembrane region" description="Helical" evidence="2">
    <location>
        <begin position="414"/>
        <end position="440"/>
    </location>
</feature>
<dbReference type="InterPro" id="IPR010308">
    <property type="entry name" value="TRP_C"/>
</dbReference>
<sequence length="965" mass="105479">MYASPSSAPSGATSPFWPFMTGLFLFLALARSVSASTAVHFVSNNFTLCQESSYLNVTSVNRLYHAKTNTFNFTINGISPVPMDNLNTAKTYYAASKTIVQIGFWTAVNEANQFCQDVSCPIGIGNVTIQKTVNLPTTALPFGDISVHYQAYTPDNVSYTCLDIAPVGYQNPVWRQVLIAVPVAFAVFAAIVTIFSIYVTSTDAEQDVLISASNYGIEPSALRLKTPGLFDIVFYAQFIVVTGQLNIKYPLFYPLFTSNFAWSNLLFVPDFINNVVNTIFPAQLTTDSSGWYQSEPGLSLNKRQMGFGAAANNSNSVVVAGTGMGNFANAVGLDVRALFLTSLIFYLIILACVIFLCIIACMVLEFTNVNTSYQKLQRSRPFDITLGACLRTLTLFYLPLITLSFYQLMLPAPWYLLLPAALMLVFPLFGVFAWIAFLLLRIRPPSVIFSDMTLLLRYGTLYSAFTDDTFTFFILIVVYKALIGAMVGLFQTSGLAQVIVIIILETVFLLAHWFKVPYADRSINNFYISFGAVRIIISILNILFVDEANLLDWDKQYIAYAQIFLHCVAFLVLFSVSLKNLILIVTGMSSQEPHENSRLSAGLGLRWMRRRPQRPGFSHVPSRSISGPIDVSENEVITTSSKSNKFGWRRSTGDASVGLPLQQLNNGLRSATIPDMLNNGSGSTLGPQTPPPQPPKHGIPLSDDQYVPQNYHRLSAFGPSIYTADSLDSPTPTPQRLRASSSSNAWMIPGHERQSSTSTAGVATSQADSNTSNSNNHSEPRPTPSNSTMSNPSDNNPVSPTESSFYRPSRRSLRKRSGDYGGFGGIKSNANDGRDPLATPRPGNRNSNIPQTTVSPPHPSMNDIELYRILGPEGMAAIASTQSPSSGRNMSQTPLSGGLFPMSATSSGAARQTNDTSVSTGSISGNEPQIKSNWSRQSQSTDTHPSNQAEAAFYEITNDSDYDEA</sequence>
<dbReference type="Pfam" id="PF02221">
    <property type="entry name" value="E1_DerP2_DerF2"/>
    <property type="match status" value="1"/>
</dbReference>
<feature type="compositionally biased region" description="Pro residues" evidence="1">
    <location>
        <begin position="688"/>
        <end position="697"/>
    </location>
</feature>
<feature type="transmembrane region" description="Helical" evidence="2">
    <location>
        <begin position="461"/>
        <end position="482"/>
    </location>
</feature>
<evidence type="ECO:0000259" key="5">
    <source>
        <dbReference type="Pfam" id="PF06011"/>
    </source>
</evidence>
<gene>
    <name evidence="6" type="ORF">INT44_001288</name>
</gene>
<feature type="region of interest" description="Disordered" evidence="1">
    <location>
        <begin position="879"/>
        <end position="965"/>
    </location>
</feature>
<feature type="compositionally biased region" description="Polar residues" evidence="1">
    <location>
        <begin position="844"/>
        <end position="855"/>
    </location>
</feature>
<dbReference type="AlphaFoldDB" id="A0A8H7Q8U4"/>
<feature type="region of interest" description="Disordered" evidence="1">
    <location>
        <begin position="671"/>
        <end position="705"/>
    </location>
</feature>
<evidence type="ECO:0000313" key="7">
    <source>
        <dbReference type="Proteomes" id="UP000612746"/>
    </source>
</evidence>
<feature type="transmembrane region" description="Helical" evidence="2">
    <location>
        <begin position="494"/>
        <end position="514"/>
    </location>
</feature>
<proteinExistence type="predicted"/>
<reference evidence="6" key="1">
    <citation type="submission" date="2020-12" db="EMBL/GenBank/DDBJ databases">
        <title>Metabolic potential, ecology and presence of endohyphal bacteria is reflected in genomic diversity of Mucoromycotina.</title>
        <authorList>
            <person name="Muszewska A."/>
            <person name="Okrasinska A."/>
            <person name="Steczkiewicz K."/>
            <person name="Drgas O."/>
            <person name="Orlowska M."/>
            <person name="Perlinska-Lenart U."/>
            <person name="Aleksandrzak-Piekarczyk T."/>
            <person name="Szatraj K."/>
            <person name="Zielenkiewicz U."/>
            <person name="Pilsyk S."/>
            <person name="Malc E."/>
            <person name="Mieczkowski P."/>
            <person name="Kruszewska J.S."/>
            <person name="Biernat P."/>
            <person name="Pawlowska J."/>
        </authorList>
    </citation>
    <scope>NUCLEOTIDE SEQUENCE</scope>
    <source>
        <strain evidence="6">WA0000051536</strain>
    </source>
</reference>
<feature type="transmembrane region" description="Helical" evidence="2">
    <location>
        <begin position="388"/>
        <end position="408"/>
    </location>
</feature>
<dbReference type="InterPro" id="IPR040241">
    <property type="entry name" value="TRP_Flc/Pkd2-like"/>
</dbReference>
<feature type="transmembrane region" description="Helical" evidence="2">
    <location>
        <begin position="177"/>
        <end position="199"/>
    </location>
</feature>
<feature type="transmembrane region" description="Helical" evidence="2">
    <location>
        <begin position="526"/>
        <end position="545"/>
    </location>
</feature>
<keyword evidence="2" id="KW-0472">Membrane</keyword>
<evidence type="ECO:0000256" key="3">
    <source>
        <dbReference type="SAM" id="SignalP"/>
    </source>
</evidence>
<keyword evidence="7" id="KW-1185">Reference proteome</keyword>
<feature type="transmembrane region" description="Helical" evidence="2">
    <location>
        <begin position="557"/>
        <end position="578"/>
    </location>
</feature>
<dbReference type="GO" id="GO:0055085">
    <property type="term" value="P:transmembrane transport"/>
    <property type="evidence" value="ECO:0007669"/>
    <property type="project" value="TreeGrafter"/>
</dbReference>
<dbReference type="GO" id="GO:0016020">
    <property type="term" value="C:membrane"/>
    <property type="evidence" value="ECO:0007669"/>
    <property type="project" value="TreeGrafter"/>
</dbReference>
<dbReference type="EMBL" id="JAEPRA010000002">
    <property type="protein sequence ID" value="KAG2188534.1"/>
    <property type="molecule type" value="Genomic_DNA"/>
</dbReference>
<protein>
    <recommendedName>
        <fullName evidence="8">ML-like domain-containing protein</fullName>
    </recommendedName>
</protein>
<dbReference type="InterPro" id="IPR003172">
    <property type="entry name" value="ML_dom"/>
</dbReference>
<feature type="region of interest" description="Disordered" evidence="1">
    <location>
        <begin position="723"/>
        <end position="861"/>
    </location>
</feature>
<dbReference type="PANTHER" id="PTHR31145:SF6">
    <property type="entry name" value="INTEGRAL MEMBRANE PROTEIN (AFU_ORTHOLOGUE AFUA_7G01610)"/>
    <property type="match status" value="1"/>
</dbReference>
<dbReference type="Pfam" id="PF06011">
    <property type="entry name" value="TRP"/>
    <property type="match status" value="1"/>
</dbReference>
<feature type="domain" description="TRP C-terminal" evidence="5">
    <location>
        <begin position="189"/>
        <end position="595"/>
    </location>
</feature>
<dbReference type="OrthoDB" id="2115177at2759"/>
<feature type="compositionally biased region" description="Polar residues" evidence="1">
    <location>
        <begin position="903"/>
        <end position="949"/>
    </location>
</feature>
<evidence type="ECO:0000256" key="1">
    <source>
        <dbReference type="SAM" id="MobiDB-lite"/>
    </source>
</evidence>
<keyword evidence="3" id="KW-0732">Signal</keyword>
<feature type="compositionally biased region" description="Polar residues" evidence="1">
    <location>
        <begin position="879"/>
        <end position="895"/>
    </location>
</feature>
<accession>A0A8H7Q8U4</accession>
<feature type="domain" description="MD-2-related lipid-recognition" evidence="4">
    <location>
        <begin position="44"/>
        <end position="164"/>
    </location>
</feature>
<dbReference type="Proteomes" id="UP000612746">
    <property type="component" value="Unassembled WGS sequence"/>
</dbReference>
<evidence type="ECO:0000313" key="6">
    <source>
        <dbReference type="EMBL" id="KAG2188534.1"/>
    </source>
</evidence>
<name>A0A8H7Q8U4_9FUNG</name>
<evidence type="ECO:0000256" key="2">
    <source>
        <dbReference type="SAM" id="Phobius"/>
    </source>
</evidence>
<dbReference type="PANTHER" id="PTHR31145">
    <property type="entry name" value="INTEGRAL MEMBRANE PROTEIN (AFU_ORTHOLOGUE AFUA_7G01610)"/>
    <property type="match status" value="1"/>
</dbReference>
<keyword evidence="2" id="KW-1133">Transmembrane helix</keyword>
<comment type="caution">
    <text evidence="6">The sequence shown here is derived from an EMBL/GenBank/DDBJ whole genome shotgun (WGS) entry which is preliminary data.</text>
</comment>
<keyword evidence="2" id="KW-0812">Transmembrane</keyword>
<organism evidence="6 7">
    <name type="scientific">Umbelopsis vinacea</name>
    <dbReference type="NCBI Taxonomy" id="44442"/>
    <lineage>
        <taxon>Eukaryota</taxon>
        <taxon>Fungi</taxon>
        <taxon>Fungi incertae sedis</taxon>
        <taxon>Mucoromycota</taxon>
        <taxon>Mucoromycotina</taxon>
        <taxon>Umbelopsidomycetes</taxon>
        <taxon>Umbelopsidales</taxon>
        <taxon>Umbelopsidaceae</taxon>
        <taxon>Umbelopsis</taxon>
    </lineage>
</organism>
<feature type="compositionally biased region" description="Polar residues" evidence="1">
    <location>
        <begin position="755"/>
        <end position="777"/>
    </location>
</feature>
<feature type="compositionally biased region" description="Low complexity" evidence="1">
    <location>
        <begin position="784"/>
        <end position="797"/>
    </location>
</feature>
<evidence type="ECO:0000259" key="4">
    <source>
        <dbReference type="Pfam" id="PF02221"/>
    </source>
</evidence>
<feature type="signal peptide" evidence="3">
    <location>
        <begin position="1"/>
        <end position="35"/>
    </location>
</feature>